<dbReference type="PANTHER" id="PTHR30537:SF5">
    <property type="entry name" value="HTH-TYPE TRANSCRIPTIONAL ACTIVATOR TTDR-RELATED"/>
    <property type="match status" value="1"/>
</dbReference>
<sequence length="297" mass="33855">MDKFDCLKVFIHVAQLGTFTAAANELNLTQSAVSKKIAWLEKDVGVTLFHRHARAISLTVSGKQYLDLSLKLTSEIDVFESHLREEQASVTGVLKLSAPSAFSLQLLSKPLNLFMNSHPDLLVDISVSDKFVDLVESDIDIAIRASYLKDSGLKARWIIDNELVYFTSPGYLESHPPILKAEQLSQHQCLTYSLISPSNLWRFNDRNKEIRVKVREKLRSDSPEMLVKMAKLGQGIAAMPKWMIEKELESGTLVSLFEQYTKKKLPMYLVYKDSDHQPQRIRAFIDFVADYFKNNEL</sequence>
<evidence type="ECO:0000256" key="2">
    <source>
        <dbReference type="ARBA" id="ARBA00023015"/>
    </source>
</evidence>
<dbReference type="Pfam" id="PF00126">
    <property type="entry name" value="HTH_1"/>
    <property type="match status" value="1"/>
</dbReference>
<dbReference type="Gene3D" id="1.10.10.10">
    <property type="entry name" value="Winged helix-like DNA-binding domain superfamily/Winged helix DNA-binding domain"/>
    <property type="match status" value="1"/>
</dbReference>
<dbReference type="CDD" id="cd08422">
    <property type="entry name" value="PBP2_CrgA_like"/>
    <property type="match status" value="1"/>
</dbReference>
<dbReference type="Pfam" id="PF03466">
    <property type="entry name" value="LysR_substrate"/>
    <property type="match status" value="1"/>
</dbReference>
<evidence type="ECO:0000259" key="5">
    <source>
        <dbReference type="PROSITE" id="PS50931"/>
    </source>
</evidence>
<organism evidence="6 7">
    <name type="scientific">Vibrio gallaecicus</name>
    <dbReference type="NCBI Taxonomy" id="552386"/>
    <lineage>
        <taxon>Bacteria</taxon>
        <taxon>Pseudomonadati</taxon>
        <taxon>Pseudomonadota</taxon>
        <taxon>Gammaproteobacteria</taxon>
        <taxon>Vibrionales</taxon>
        <taxon>Vibrionaceae</taxon>
        <taxon>Vibrio</taxon>
    </lineage>
</organism>
<dbReference type="InterPro" id="IPR036388">
    <property type="entry name" value="WH-like_DNA-bd_sf"/>
</dbReference>
<dbReference type="InterPro" id="IPR000847">
    <property type="entry name" value="LysR_HTH_N"/>
</dbReference>
<dbReference type="PROSITE" id="PS50931">
    <property type="entry name" value="HTH_LYSR"/>
    <property type="match status" value="1"/>
</dbReference>
<keyword evidence="4" id="KW-0804">Transcription</keyword>
<dbReference type="SUPFAM" id="SSF53850">
    <property type="entry name" value="Periplasmic binding protein-like II"/>
    <property type="match status" value="1"/>
</dbReference>
<evidence type="ECO:0000256" key="1">
    <source>
        <dbReference type="ARBA" id="ARBA00009437"/>
    </source>
</evidence>
<evidence type="ECO:0000313" key="6">
    <source>
        <dbReference type="EMBL" id="MFA0567807.1"/>
    </source>
</evidence>
<name>A0ABV4N9F6_9VIBR</name>
<dbReference type="PRINTS" id="PR00039">
    <property type="entry name" value="HTHLYSR"/>
</dbReference>
<evidence type="ECO:0000256" key="4">
    <source>
        <dbReference type="ARBA" id="ARBA00023163"/>
    </source>
</evidence>
<evidence type="ECO:0000256" key="3">
    <source>
        <dbReference type="ARBA" id="ARBA00023125"/>
    </source>
</evidence>
<keyword evidence="7" id="KW-1185">Reference proteome</keyword>
<comment type="similarity">
    <text evidence="1">Belongs to the LysR transcriptional regulatory family.</text>
</comment>
<dbReference type="PANTHER" id="PTHR30537">
    <property type="entry name" value="HTH-TYPE TRANSCRIPTIONAL REGULATOR"/>
    <property type="match status" value="1"/>
</dbReference>
<dbReference type="EMBL" id="JBFRUW010000016">
    <property type="protein sequence ID" value="MFA0567807.1"/>
    <property type="molecule type" value="Genomic_DNA"/>
</dbReference>
<proteinExistence type="inferred from homology"/>
<dbReference type="InterPro" id="IPR005119">
    <property type="entry name" value="LysR_subst-bd"/>
</dbReference>
<keyword evidence="2" id="KW-0805">Transcription regulation</keyword>
<protein>
    <submittedName>
        <fullName evidence="6">LysR family transcriptional regulator</fullName>
    </submittedName>
</protein>
<feature type="domain" description="HTH lysR-type" evidence="5">
    <location>
        <begin position="1"/>
        <end position="59"/>
    </location>
</feature>
<gene>
    <name evidence="6" type="ORF">AB4566_05935</name>
</gene>
<dbReference type="Gene3D" id="3.40.190.290">
    <property type="match status" value="1"/>
</dbReference>
<dbReference type="InterPro" id="IPR058163">
    <property type="entry name" value="LysR-type_TF_proteobact-type"/>
</dbReference>
<dbReference type="Proteomes" id="UP001570417">
    <property type="component" value="Unassembled WGS sequence"/>
</dbReference>
<evidence type="ECO:0000313" key="7">
    <source>
        <dbReference type="Proteomes" id="UP001570417"/>
    </source>
</evidence>
<accession>A0ABV4N9F6</accession>
<keyword evidence="3" id="KW-0238">DNA-binding</keyword>
<comment type="caution">
    <text evidence="6">The sequence shown here is derived from an EMBL/GenBank/DDBJ whole genome shotgun (WGS) entry which is preliminary data.</text>
</comment>
<reference evidence="6 7" key="1">
    <citation type="journal article" date="2024" name="ISME J.">
        <title>Tailless and filamentous prophages are predominant in marine Vibrio.</title>
        <authorList>
            <person name="Steensen K."/>
            <person name="Seneca J."/>
            <person name="Bartlau N."/>
            <person name="Yu X.A."/>
            <person name="Hussain F.A."/>
            <person name="Polz M.F."/>
        </authorList>
    </citation>
    <scope>NUCLEOTIDE SEQUENCE [LARGE SCALE GENOMIC DNA]</scope>
    <source>
        <strain evidence="6 7">10N.222.51.A1</strain>
    </source>
</reference>
<dbReference type="InterPro" id="IPR036390">
    <property type="entry name" value="WH_DNA-bd_sf"/>
</dbReference>
<dbReference type="SUPFAM" id="SSF46785">
    <property type="entry name" value="Winged helix' DNA-binding domain"/>
    <property type="match status" value="1"/>
</dbReference>
<dbReference type="RefSeq" id="WP_372265322.1">
    <property type="nucleotide sequence ID" value="NZ_JBFRUW010000016.1"/>
</dbReference>